<dbReference type="Pfam" id="PF22106">
    <property type="entry name" value="NGO1945_C"/>
    <property type="match status" value="1"/>
</dbReference>
<dbReference type="Gene3D" id="1.10.150.690">
    <property type="entry name" value="DUF2063"/>
    <property type="match status" value="1"/>
</dbReference>
<evidence type="ECO:0000313" key="3">
    <source>
        <dbReference type="EMBL" id="CAB0149671.1"/>
    </source>
</evidence>
<proteinExistence type="predicted"/>
<feature type="domain" description="NGO1945-like C-terminal" evidence="2">
    <location>
        <begin position="145"/>
        <end position="239"/>
    </location>
</feature>
<evidence type="ECO:0000259" key="2">
    <source>
        <dbReference type="Pfam" id="PF22106"/>
    </source>
</evidence>
<accession>A0A6S6WPU2</accession>
<reference evidence="3 4" key="1">
    <citation type="submission" date="2020-02" db="EMBL/GenBank/DDBJ databases">
        <authorList>
            <person name="Rodrigo-Torres L."/>
            <person name="Arahal R. D."/>
            <person name="Lucena T."/>
        </authorList>
    </citation>
    <scope>NUCLEOTIDE SEQUENCE [LARGE SCALE GENOMIC DNA]</scope>
    <source>
        <strain evidence="3 4">CECT 9734</strain>
    </source>
</reference>
<sequence length="249" mass="28908">MSKPFQQIQLEFAQWLREETTQEKGFGSIEPRRTAIYKRLIHANIEQFIDSGFPVLRKTLDDAHWQQLKRDFIAQHRAQSPLFSDIGREFLNFLVAEQQLLSEYPDWLFELAQYERMEVDVQFADLESKYRPLDSFDAATPLYLNPTAQVGIFDYPVAQISSSFRPDKKLATPYFVLVYQNQHGKVQFIELNSLTALALDMLQQQPLNLQQLSEALSDQLPNFTIEQLYEGFAAIAADFAERFVLLDKS</sequence>
<dbReference type="RefSeq" id="WP_173919293.1">
    <property type="nucleotide sequence ID" value="NZ_CADCXY010000001.1"/>
</dbReference>
<dbReference type="InterPro" id="IPR054098">
    <property type="entry name" value="NGO1945-like_C"/>
</dbReference>
<dbReference type="Gene3D" id="3.90.930.50">
    <property type="match status" value="1"/>
</dbReference>
<protein>
    <submittedName>
        <fullName evidence="3">Uncharacterized protein</fullName>
    </submittedName>
</protein>
<dbReference type="AlphaFoldDB" id="A0A6S6WPU2"/>
<dbReference type="InterPro" id="IPR018640">
    <property type="entry name" value="DUF2063"/>
</dbReference>
<dbReference type="InterPro" id="IPR044922">
    <property type="entry name" value="DUF2063_N_sf"/>
</dbReference>
<dbReference type="Pfam" id="PF09836">
    <property type="entry name" value="DUF2063"/>
    <property type="match status" value="1"/>
</dbReference>
<dbReference type="EMBL" id="CADCXY010000001">
    <property type="protein sequence ID" value="CAB0149671.1"/>
    <property type="molecule type" value="Genomic_DNA"/>
</dbReference>
<organism evidence="3 4">
    <name type="scientific">Pseudidiomarina piscicola</name>
    <dbReference type="NCBI Taxonomy" id="2614830"/>
    <lineage>
        <taxon>Bacteria</taxon>
        <taxon>Pseudomonadati</taxon>
        <taxon>Pseudomonadota</taxon>
        <taxon>Gammaproteobacteria</taxon>
        <taxon>Alteromonadales</taxon>
        <taxon>Idiomarinaceae</taxon>
        <taxon>Pseudidiomarina</taxon>
    </lineage>
</organism>
<evidence type="ECO:0000259" key="1">
    <source>
        <dbReference type="Pfam" id="PF09836"/>
    </source>
</evidence>
<dbReference type="Proteomes" id="UP000481517">
    <property type="component" value="Unassembled WGS sequence"/>
</dbReference>
<gene>
    <name evidence="3" type="ORF">PSI9734_00246</name>
</gene>
<keyword evidence="4" id="KW-1185">Reference proteome</keyword>
<evidence type="ECO:0000313" key="4">
    <source>
        <dbReference type="Proteomes" id="UP000481517"/>
    </source>
</evidence>
<name>A0A6S6WPU2_9GAMM</name>
<feature type="domain" description="Putative DNA-binding" evidence="1">
    <location>
        <begin position="7"/>
        <end position="94"/>
    </location>
</feature>